<dbReference type="Gene3D" id="3.40.630.40">
    <property type="entry name" value="Zn-dependent exopeptidases"/>
    <property type="match status" value="1"/>
</dbReference>
<accession>A0A7C0U5R1</accession>
<dbReference type="AlphaFoldDB" id="A0A7C0U5R1"/>
<evidence type="ECO:0000313" key="5">
    <source>
        <dbReference type="EMBL" id="HDD52531.1"/>
    </source>
</evidence>
<protein>
    <recommendedName>
        <fullName evidence="2">N-acetylmuramoyl-L-alanine amidase</fullName>
        <ecNumber evidence="2">3.5.1.28</ecNumber>
    </recommendedName>
</protein>
<dbReference type="PANTHER" id="PTHR30404">
    <property type="entry name" value="N-ACETYLMURAMOYL-L-ALANINE AMIDASE"/>
    <property type="match status" value="1"/>
</dbReference>
<dbReference type="GO" id="GO:0030288">
    <property type="term" value="C:outer membrane-bounded periplasmic space"/>
    <property type="evidence" value="ECO:0007669"/>
    <property type="project" value="TreeGrafter"/>
</dbReference>
<dbReference type="PANTHER" id="PTHR30404:SF0">
    <property type="entry name" value="N-ACETYLMURAMOYL-L-ALANINE AMIDASE AMIC"/>
    <property type="match status" value="1"/>
</dbReference>
<proteinExistence type="predicted"/>
<dbReference type="InterPro" id="IPR002508">
    <property type="entry name" value="MurNAc-LAA_cat"/>
</dbReference>
<dbReference type="Gene3D" id="2.60.40.3500">
    <property type="match status" value="1"/>
</dbReference>
<dbReference type="GO" id="GO:0009253">
    <property type="term" value="P:peptidoglycan catabolic process"/>
    <property type="evidence" value="ECO:0007669"/>
    <property type="project" value="InterPro"/>
</dbReference>
<dbReference type="PROSITE" id="PS51782">
    <property type="entry name" value="LYSM"/>
    <property type="match status" value="1"/>
</dbReference>
<evidence type="ECO:0000256" key="3">
    <source>
        <dbReference type="ARBA" id="ARBA00022801"/>
    </source>
</evidence>
<dbReference type="Pfam" id="PF01520">
    <property type="entry name" value="Amidase_3"/>
    <property type="match status" value="1"/>
</dbReference>
<evidence type="ECO:0000256" key="1">
    <source>
        <dbReference type="ARBA" id="ARBA00001561"/>
    </source>
</evidence>
<dbReference type="EC" id="3.5.1.28" evidence="2"/>
<comment type="catalytic activity">
    <reaction evidence="1">
        <text>Hydrolyzes the link between N-acetylmuramoyl residues and L-amino acid residues in certain cell-wall glycopeptides.</text>
        <dbReference type="EC" id="3.5.1.28"/>
    </reaction>
</comment>
<dbReference type="SUPFAM" id="SSF54106">
    <property type="entry name" value="LysM domain"/>
    <property type="match status" value="1"/>
</dbReference>
<dbReference type="EMBL" id="DQWS01000019">
    <property type="protein sequence ID" value="HDD52531.1"/>
    <property type="molecule type" value="Genomic_DNA"/>
</dbReference>
<reference evidence="5" key="1">
    <citation type="journal article" date="2020" name="mSystems">
        <title>Genome- and Community-Level Interaction Insights into Carbon Utilization and Element Cycling Functions of Hydrothermarchaeota in Hydrothermal Sediment.</title>
        <authorList>
            <person name="Zhou Z."/>
            <person name="Liu Y."/>
            <person name="Xu W."/>
            <person name="Pan J."/>
            <person name="Luo Z.H."/>
            <person name="Li M."/>
        </authorList>
    </citation>
    <scope>NUCLEOTIDE SEQUENCE [LARGE SCALE GENOMIC DNA]</scope>
    <source>
        <strain evidence="5">HyVt-115</strain>
    </source>
</reference>
<dbReference type="Pfam" id="PF01476">
    <property type="entry name" value="LysM"/>
    <property type="match status" value="1"/>
</dbReference>
<dbReference type="InterPro" id="IPR021731">
    <property type="entry name" value="AMIN_dom"/>
</dbReference>
<dbReference type="Gene3D" id="3.10.350.10">
    <property type="entry name" value="LysM domain"/>
    <property type="match status" value="1"/>
</dbReference>
<dbReference type="GO" id="GO:0008745">
    <property type="term" value="F:N-acetylmuramoyl-L-alanine amidase activity"/>
    <property type="evidence" value="ECO:0007669"/>
    <property type="project" value="UniProtKB-EC"/>
</dbReference>
<dbReference type="InterPro" id="IPR018392">
    <property type="entry name" value="LysM"/>
</dbReference>
<dbReference type="SMART" id="SM00257">
    <property type="entry name" value="LysM"/>
    <property type="match status" value="1"/>
</dbReference>
<dbReference type="CDD" id="cd02696">
    <property type="entry name" value="MurNAc-LAA"/>
    <property type="match status" value="1"/>
</dbReference>
<organism evidence="5">
    <name type="scientific">Thermosulfidibacter takaii</name>
    <dbReference type="NCBI Taxonomy" id="412593"/>
    <lineage>
        <taxon>Bacteria</taxon>
        <taxon>Pseudomonadati</taxon>
        <taxon>Thermosulfidibacterota</taxon>
        <taxon>Thermosulfidibacteria</taxon>
        <taxon>Thermosulfidibacterales</taxon>
        <taxon>Thermosulfidibacteraceae</taxon>
    </lineage>
</organism>
<gene>
    <name evidence="5" type="ORF">ENF32_00470</name>
</gene>
<dbReference type="InterPro" id="IPR050695">
    <property type="entry name" value="N-acetylmuramoyl_amidase_3"/>
</dbReference>
<keyword evidence="3" id="KW-0378">Hydrolase</keyword>
<dbReference type="CDD" id="cd00118">
    <property type="entry name" value="LysM"/>
    <property type="match status" value="1"/>
</dbReference>
<comment type="caution">
    <text evidence="5">The sequence shown here is derived from an EMBL/GenBank/DDBJ whole genome shotgun (WGS) entry which is preliminary data.</text>
</comment>
<dbReference type="Proteomes" id="UP000885690">
    <property type="component" value="Unassembled WGS sequence"/>
</dbReference>
<evidence type="ECO:0000256" key="2">
    <source>
        <dbReference type="ARBA" id="ARBA00011901"/>
    </source>
</evidence>
<evidence type="ECO:0000259" key="4">
    <source>
        <dbReference type="PROSITE" id="PS51782"/>
    </source>
</evidence>
<dbReference type="SUPFAM" id="SSF53187">
    <property type="entry name" value="Zn-dependent exopeptidases"/>
    <property type="match status" value="1"/>
</dbReference>
<dbReference type="Pfam" id="PF11741">
    <property type="entry name" value="AMIN"/>
    <property type="match status" value="1"/>
</dbReference>
<feature type="domain" description="LysM" evidence="4">
    <location>
        <begin position="452"/>
        <end position="495"/>
    </location>
</feature>
<dbReference type="SMART" id="SM00646">
    <property type="entry name" value="Ami_3"/>
    <property type="match status" value="1"/>
</dbReference>
<dbReference type="InterPro" id="IPR036779">
    <property type="entry name" value="LysM_dom_sf"/>
</dbReference>
<name>A0A7C0U5R1_9BACT</name>
<sequence>MARVLHKIRGVLFPILLVFLAFPLSSVSAKSSPKSRFPWLNGVRYWTAPDHTRVVLDVTGPGKTKVFKLSRPTRIVVDIEGMRVKAPGMERVGDGVVKEVRWASKGRGVRVVLVIEGDLEHRFFYLRPFMGRTARYVVDVKKPEKVVVREKRQREEAAAKEKKERHFIIVIDPGHGGDDPGAIHNGIVEKRVVFSIAKKLANLLNSTTGFRAYLTRKGDYYLPLRKRVEIAHDYKADLFISIHCNAAPNRRARGAMVFALSNKGATDNVSRMLARIENTADMMEVEFTKKREVNYILLDLAQDYSRVESEKFAHLALRSLVRFTGMHCGGVKKARFTVLKNPGIPSVLVEVGFLTNRREARLLRSGLFQTRVAIALADAVEDYFKGKMKPPSPEVIMARAQVGKSRGGEVSSKPVVARPSKGKAKVASRVGRPRVSTKRTGTRQRVVHRRWVIHVVRKGDTLWEISRKYGVKIRTILVANGLRKPTIYPGQRLVLPIARITTL</sequence>